<dbReference type="AlphaFoldDB" id="A0A367F1C2"/>
<dbReference type="EMBL" id="QOIM01000021">
    <property type="protein sequence ID" value="RCG24178.1"/>
    <property type="molecule type" value="Genomic_DNA"/>
</dbReference>
<evidence type="ECO:0000313" key="1">
    <source>
        <dbReference type="EMBL" id="RCG24178.1"/>
    </source>
</evidence>
<keyword evidence="2" id="KW-1185">Reference proteome</keyword>
<evidence type="ECO:0000313" key="2">
    <source>
        <dbReference type="Proteomes" id="UP000253507"/>
    </source>
</evidence>
<gene>
    <name evidence="1" type="ORF">DQ392_03350</name>
</gene>
<comment type="caution">
    <text evidence="1">The sequence shown here is derived from an EMBL/GenBank/DDBJ whole genome shotgun (WGS) entry which is preliminary data.</text>
</comment>
<proteinExistence type="predicted"/>
<reference evidence="1 2" key="1">
    <citation type="submission" date="2018-06" db="EMBL/GenBank/DDBJ databases">
        <title>Streptomyces reniochalinae sp. nov. and Streptomyces diacarnus sp. nov. from marine sponges.</title>
        <authorList>
            <person name="Li L."/>
        </authorList>
    </citation>
    <scope>NUCLEOTIDE SEQUENCE [LARGE SCALE GENOMIC DNA]</scope>
    <source>
        <strain evidence="1 2">LHW50302</strain>
    </source>
</reference>
<name>A0A367F1C2_9ACTN</name>
<accession>A0A367F1C2</accession>
<protein>
    <submittedName>
        <fullName evidence="1">Uncharacterized protein</fullName>
    </submittedName>
</protein>
<dbReference type="Proteomes" id="UP000253507">
    <property type="component" value="Unassembled WGS sequence"/>
</dbReference>
<organism evidence="1 2">
    <name type="scientific">Streptomyces reniochalinae</name>
    <dbReference type="NCBI Taxonomy" id="2250578"/>
    <lineage>
        <taxon>Bacteria</taxon>
        <taxon>Bacillati</taxon>
        <taxon>Actinomycetota</taxon>
        <taxon>Actinomycetes</taxon>
        <taxon>Kitasatosporales</taxon>
        <taxon>Streptomycetaceae</taxon>
        <taxon>Streptomyces</taxon>
    </lineage>
</organism>
<sequence>MRRWQAQEQDEVLAVTPEAVRRTVEYVLSRHFDGADEACLGPTTDALRAYLNALAEAAAVELDTGRAVVTQMVARARAAARDDGESSLTTARQTARTARDLLSLLEREGWRGSEVKTS</sequence>